<sequence length="364" mass="42184">MKLGARILKTGIAIILALFITSFLPNDVGFKSVAGISAVVAMQPNIHRSVKTISEQAMGNFIGALLAVIVVVVFGKNIVIMGITVILLIAILYKINLAHVATLASVTALIIMGQHTGSFYVAATFRFILVMIGVLSASIVNLIFLPPKFETKIYHYSVKLTSDIFVWFRLVLNDTSDYHQIKQDNDQIKTRLNRLEQIYDYYNEERPLTKKHVFQQNRKKILFKEVVSTTRQAYEVLNRMTRYQNDLHNLNYNLIFQIKLEIDALIEYHEQILRSLSKKARYNIEHVENNIINPQKKDLMLAFQQELIQNPYQTKYSYSNLMQIIAAIEEYRYHLEHLDRLRLSYFTYHRTDADIDIVDEDFDV</sequence>
<evidence type="ECO:0000313" key="12">
    <source>
        <dbReference type="Proteomes" id="UP000070063"/>
    </source>
</evidence>
<keyword evidence="7" id="KW-0175">Coiled coil</keyword>
<feature type="transmembrane region" description="Helical" evidence="8">
    <location>
        <begin position="61"/>
        <end position="93"/>
    </location>
</feature>
<dbReference type="PANTHER" id="PTHR30509">
    <property type="entry name" value="P-HYDROXYBENZOIC ACID EFFLUX PUMP SUBUNIT-RELATED"/>
    <property type="match status" value="1"/>
</dbReference>
<dbReference type="OMA" id="IAIMEYT"/>
<keyword evidence="5 8" id="KW-1133">Transmembrane helix</keyword>
<gene>
    <name evidence="11" type="ORF">EQ812_10055</name>
    <name evidence="10" type="ORF">FO454_06515</name>
    <name evidence="9" type="ORF">HMPREF3225_00371</name>
</gene>
<dbReference type="GeneID" id="58091769"/>
<evidence type="ECO:0000313" key="13">
    <source>
        <dbReference type="Proteomes" id="UP000293637"/>
    </source>
</evidence>
<dbReference type="EMBL" id="LRQI01000018">
    <property type="protein sequence ID" value="KXA40081.1"/>
    <property type="molecule type" value="Genomic_DNA"/>
</dbReference>
<dbReference type="Proteomes" id="UP000070063">
    <property type="component" value="Unassembled WGS sequence"/>
</dbReference>
<protein>
    <submittedName>
        <fullName evidence="11">Aromatic acid exporter family protein</fullName>
    </submittedName>
</protein>
<reference evidence="11 13" key="2">
    <citation type="journal article" date="2019" name="Sci. Transl. Med.">
        <title>Quorum sensing between bacterial species on the skin protects against epidermal injury in atopic dermatitis.</title>
        <authorList>
            <person name="Williams M.R."/>
        </authorList>
    </citation>
    <scope>NUCLEOTIDE SEQUENCE [LARGE SCALE GENOMIC DNA]</scope>
    <source>
        <strain evidence="11 13">E7</strain>
    </source>
</reference>
<keyword evidence="4 8" id="KW-0812">Transmembrane</keyword>
<evidence type="ECO:0000256" key="6">
    <source>
        <dbReference type="ARBA" id="ARBA00023136"/>
    </source>
</evidence>
<evidence type="ECO:0000256" key="2">
    <source>
        <dbReference type="ARBA" id="ARBA00006544"/>
    </source>
</evidence>
<keyword evidence="14" id="KW-1185">Reference proteome</keyword>
<proteinExistence type="inferred from homology"/>
<feature type="transmembrane region" description="Helical" evidence="8">
    <location>
        <begin position="100"/>
        <end position="121"/>
    </location>
</feature>
<dbReference type="Proteomes" id="UP000325462">
    <property type="component" value="Chromosome"/>
</dbReference>
<dbReference type="RefSeq" id="WP_002477970.1">
    <property type="nucleotide sequence ID" value="NZ_AP021848.1"/>
</dbReference>
<organism evidence="11 13">
    <name type="scientific">Staphylococcus lugdunensis</name>
    <dbReference type="NCBI Taxonomy" id="28035"/>
    <lineage>
        <taxon>Bacteria</taxon>
        <taxon>Bacillati</taxon>
        <taxon>Bacillota</taxon>
        <taxon>Bacilli</taxon>
        <taxon>Bacillales</taxon>
        <taxon>Staphylococcaceae</taxon>
        <taxon>Staphylococcus</taxon>
    </lineage>
</organism>
<dbReference type="Proteomes" id="UP000293637">
    <property type="component" value="Unassembled WGS sequence"/>
</dbReference>
<feature type="transmembrane region" description="Helical" evidence="8">
    <location>
        <begin position="127"/>
        <end position="145"/>
    </location>
</feature>
<evidence type="ECO:0000256" key="3">
    <source>
        <dbReference type="ARBA" id="ARBA00022475"/>
    </source>
</evidence>
<name>A0A133QB10_STALU</name>
<evidence type="ECO:0000256" key="7">
    <source>
        <dbReference type="SAM" id="Coils"/>
    </source>
</evidence>
<evidence type="ECO:0000256" key="8">
    <source>
        <dbReference type="SAM" id="Phobius"/>
    </source>
</evidence>
<evidence type="ECO:0000256" key="5">
    <source>
        <dbReference type="ARBA" id="ARBA00022989"/>
    </source>
</evidence>
<dbReference type="Pfam" id="PF06081">
    <property type="entry name" value="ArAE_1"/>
    <property type="match status" value="1"/>
</dbReference>
<evidence type="ECO:0000256" key="4">
    <source>
        <dbReference type="ARBA" id="ARBA00022692"/>
    </source>
</evidence>
<dbReference type="GO" id="GO:0005886">
    <property type="term" value="C:plasma membrane"/>
    <property type="evidence" value="ECO:0007669"/>
    <property type="project" value="UniProtKB-SubCell"/>
</dbReference>
<evidence type="ECO:0000313" key="14">
    <source>
        <dbReference type="Proteomes" id="UP000325462"/>
    </source>
</evidence>
<dbReference type="STRING" id="28035.B6N84_05140"/>
<dbReference type="InterPro" id="IPR010343">
    <property type="entry name" value="ArAE_1"/>
</dbReference>
<evidence type="ECO:0000313" key="11">
    <source>
        <dbReference type="EMBL" id="TBW71543.1"/>
    </source>
</evidence>
<evidence type="ECO:0000313" key="10">
    <source>
        <dbReference type="EMBL" id="QEX38577.1"/>
    </source>
</evidence>
<comment type="subcellular location">
    <subcellularLocation>
        <location evidence="1">Cell membrane</location>
        <topology evidence="1">Multi-pass membrane protein</topology>
    </subcellularLocation>
</comment>
<evidence type="ECO:0000313" key="9">
    <source>
        <dbReference type="EMBL" id="KXA40081.1"/>
    </source>
</evidence>
<reference evidence="9 12" key="1">
    <citation type="submission" date="2016-01" db="EMBL/GenBank/DDBJ databases">
        <authorList>
            <person name="Mitreva M."/>
            <person name="Pepin K.H."/>
            <person name="Mihindukulasuriya K.A."/>
            <person name="Fulton R."/>
            <person name="Fronick C."/>
            <person name="O'Laughlin M."/>
            <person name="Miner T."/>
            <person name="Herter B."/>
            <person name="Rosa B.A."/>
            <person name="Cordes M."/>
            <person name="Tomlinson C."/>
            <person name="Wollam A."/>
            <person name="Palsikar V.B."/>
            <person name="Mardis E.R."/>
            <person name="Wilson R.K."/>
        </authorList>
    </citation>
    <scope>NUCLEOTIDE SEQUENCE [LARGE SCALE GENOMIC DNA]</scope>
    <source>
        <strain evidence="9 12">MJR7738</strain>
    </source>
</reference>
<feature type="transmembrane region" description="Helical" evidence="8">
    <location>
        <begin position="7"/>
        <end position="24"/>
    </location>
</feature>
<comment type="similarity">
    <text evidence="2">Belongs to the UPF0421 family.</text>
</comment>
<dbReference type="EMBL" id="CP041722">
    <property type="protein sequence ID" value="QEX38577.1"/>
    <property type="molecule type" value="Genomic_DNA"/>
</dbReference>
<reference evidence="10 14" key="3">
    <citation type="submission" date="2019-07" db="EMBL/GenBank/DDBJ databases">
        <title>Comparative genome analysis of staphylococcus lugdunensis shows clonal complex-dependent diversity of the putative virulence factor, ess/type vii locus.</title>
        <authorList>
            <person name="Lebeurre J."/>
            <person name="Dahyot S."/>
            <person name="Diene S."/>
            <person name="Paulay A."/>
            <person name="Aubourg M."/>
            <person name="Argemi X."/>
            <person name="Giard J.-C."/>
            <person name="Tournier I."/>
            <person name="Francois P."/>
            <person name="Pestel-Caron M."/>
        </authorList>
    </citation>
    <scope>NUCLEOTIDE SEQUENCE [LARGE SCALE GENOMIC DNA]</scope>
    <source>
        <strain evidence="10 14">SL13</strain>
    </source>
</reference>
<dbReference type="PANTHER" id="PTHR30509:SF27">
    <property type="entry name" value="UPF0421 PROTEIN YGAE"/>
    <property type="match status" value="1"/>
</dbReference>
<keyword evidence="6 8" id="KW-0472">Membrane</keyword>
<dbReference type="EMBL" id="SCHB01000007">
    <property type="protein sequence ID" value="TBW71543.1"/>
    <property type="molecule type" value="Genomic_DNA"/>
</dbReference>
<feature type="coiled-coil region" evidence="7">
    <location>
        <begin position="178"/>
        <end position="205"/>
    </location>
</feature>
<evidence type="ECO:0000256" key="1">
    <source>
        <dbReference type="ARBA" id="ARBA00004651"/>
    </source>
</evidence>
<keyword evidence="3" id="KW-1003">Cell membrane</keyword>
<accession>A0A133QB10</accession>
<dbReference type="eggNOG" id="COG4129">
    <property type="taxonomic scope" value="Bacteria"/>
</dbReference>
<dbReference type="AlphaFoldDB" id="A0A133QB10"/>